<evidence type="ECO:0000256" key="4">
    <source>
        <dbReference type="SAM" id="MobiDB-lite"/>
    </source>
</evidence>
<dbReference type="PROSITE" id="PS50017">
    <property type="entry name" value="DEATH_DOMAIN"/>
    <property type="match status" value="1"/>
</dbReference>
<dbReference type="PROSITE" id="PS50297">
    <property type="entry name" value="ANK_REP_REGION"/>
    <property type="match status" value="5"/>
</dbReference>
<sequence length="712" mass="78705">MSSYYSGYSGNSLRPIDEEIGQQASIDKKPTPLPTRGVKFVNPHDNNNRIQPSETGSHWTAPRRNAGESDELTASGSVLSGYGSVTEGAQRTDISGNDRRSSAAQGADFADNASRRMSTASRVKARLRHRQIRVRNKSSGNVSVASHLTAIPGQSYEHRLLPTEKNFHEMARTGNLEEVERMIKDRINVNCMDEKDRSALHLAAGQGHVEVIRTLLDNDAKADAPDKFGMNALLWSAWFGQQPAMDALCNGGALVKCENKQGLTIVHCAASRGHVNVLKYIVDNLLEEDSMDSDDEESGLLPGLGAMQGKMTGLFGAAASYVGLKDKKDQGQATKKTKFRPESSFLEHRCSGQGSKTPIHLAAENGRVEATKFLIQVKCNKLARTADGSTALHLAAKRGHIEMVHLLLENNLDIDIRNEEGMTPLLFAADEGHANVVELLLRQKADCNVKANEKRKEMAAVHFAAQNNHSSVIKVLCNFGVDLDAKCQGGNTAIHLASIADRIEVLQTLISKGANVNAFNDKKRQALHEATENNLTDVVETLLIAGAWVNQVDKNGKTALMMAARAENVTITDMIIKASRYFTKRKNEKRPYIKGKEHIQFRKESTEEQRQMKPIMWKLAMKQLSQDDSTRLVFYWGFSADQVKAVQTQYTGPKSWKEHTYRMLLIWLHGAEDNPLKGLYEGLVAIERKALAEIIRKKANQKLEGKDGCSIS</sequence>
<dbReference type="Pfam" id="PF00531">
    <property type="entry name" value="Death"/>
    <property type="match status" value="1"/>
</dbReference>
<feature type="repeat" description="ANK" evidence="3">
    <location>
        <begin position="354"/>
        <end position="376"/>
    </location>
</feature>
<keyword evidence="2 3" id="KW-0040">ANK repeat</keyword>
<keyword evidence="7" id="KW-1185">Reference proteome</keyword>
<proteinExistence type="predicted"/>
<evidence type="ECO:0000313" key="6">
    <source>
        <dbReference type="EnsemblMetazoa" id="XP_038076847.1"/>
    </source>
</evidence>
<feature type="repeat" description="ANK" evidence="3">
    <location>
        <begin position="489"/>
        <end position="521"/>
    </location>
</feature>
<evidence type="ECO:0000256" key="2">
    <source>
        <dbReference type="ARBA" id="ARBA00023043"/>
    </source>
</evidence>
<reference evidence="6" key="1">
    <citation type="submission" date="2022-11" db="UniProtKB">
        <authorList>
            <consortium name="EnsemblMetazoa"/>
        </authorList>
    </citation>
    <scope>IDENTIFICATION</scope>
</reference>
<accession>A0A914BMZ7</accession>
<dbReference type="PANTHER" id="PTHR24198">
    <property type="entry name" value="ANKYRIN REPEAT AND PROTEIN KINASE DOMAIN-CONTAINING PROTEIN"/>
    <property type="match status" value="1"/>
</dbReference>
<dbReference type="InterPro" id="IPR011029">
    <property type="entry name" value="DEATH-like_dom_sf"/>
</dbReference>
<dbReference type="OrthoDB" id="448455at2759"/>
<name>A0A914BMZ7_PATMI</name>
<feature type="repeat" description="ANK" evidence="3">
    <location>
        <begin position="195"/>
        <end position="227"/>
    </location>
</feature>
<feature type="repeat" description="ANK" evidence="3">
    <location>
        <begin position="420"/>
        <end position="452"/>
    </location>
</feature>
<dbReference type="SUPFAM" id="SSF48403">
    <property type="entry name" value="Ankyrin repeat"/>
    <property type="match status" value="2"/>
</dbReference>
<evidence type="ECO:0000256" key="3">
    <source>
        <dbReference type="PROSITE-ProRule" id="PRU00023"/>
    </source>
</evidence>
<feature type="repeat" description="ANK" evidence="3">
    <location>
        <begin position="456"/>
        <end position="488"/>
    </location>
</feature>
<dbReference type="InterPro" id="IPR002110">
    <property type="entry name" value="Ankyrin_rpt"/>
</dbReference>
<feature type="domain" description="Death" evidence="5">
    <location>
        <begin position="637"/>
        <end position="699"/>
    </location>
</feature>
<dbReference type="InterPro" id="IPR000488">
    <property type="entry name" value="Death_dom"/>
</dbReference>
<dbReference type="Gene3D" id="1.10.533.10">
    <property type="entry name" value="Death Domain, Fas"/>
    <property type="match status" value="1"/>
</dbReference>
<feature type="region of interest" description="Disordered" evidence="4">
    <location>
        <begin position="24"/>
        <end position="122"/>
    </location>
</feature>
<dbReference type="Gene3D" id="1.25.40.20">
    <property type="entry name" value="Ankyrin repeat-containing domain"/>
    <property type="match status" value="3"/>
</dbReference>
<protein>
    <recommendedName>
        <fullName evidence="5">Death domain-containing protein</fullName>
    </recommendedName>
</protein>
<dbReference type="PRINTS" id="PR01415">
    <property type="entry name" value="ANKYRIN"/>
</dbReference>
<dbReference type="GeneID" id="119744784"/>
<dbReference type="InterPro" id="IPR036770">
    <property type="entry name" value="Ankyrin_rpt-contain_sf"/>
</dbReference>
<keyword evidence="1" id="KW-0677">Repeat</keyword>
<dbReference type="AlphaFoldDB" id="A0A914BMZ7"/>
<dbReference type="RefSeq" id="XP_038076847.1">
    <property type="nucleotide sequence ID" value="XM_038220919.1"/>
</dbReference>
<evidence type="ECO:0000256" key="1">
    <source>
        <dbReference type="ARBA" id="ARBA00022737"/>
    </source>
</evidence>
<dbReference type="SMART" id="SM00248">
    <property type="entry name" value="ANK"/>
    <property type="match status" value="10"/>
</dbReference>
<feature type="repeat" description="ANK" evidence="3">
    <location>
        <begin position="387"/>
        <end position="419"/>
    </location>
</feature>
<dbReference type="PANTHER" id="PTHR24198:SF195">
    <property type="entry name" value="DEATH DOMAIN-CONTAINING PROTEIN"/>
    <property type="match status" value="1"/>
</dbReference>
<dbReference type="EnsemblMetazoa" id="XM_038220919.1">
    <property type="protein sequence ID" value="XP_038076847.1"/>
    <property type="gene ID" value="LOC119744784"/>
</dbReference>
<evidence type="ECO:0000313" key="7">
    <source>
        <dbReference type="Proteomes" id="UP000887568"/>
    </source>
</evidence>
<feature type="compositionally biased region" description="Polar residues" evidence="4">
    <location>
        <begin position="44"/>
        <end position="58"/>
    </location>
</feature>
<dbReference type="Pfam" id="PF12796">
    <property type="entry name" value="Ank_2"/>
    <property type="match status" value="4"/>
</dbReference>
<feature type="repeat" description="ANK" evidence="3">
    <location>
        <begin position="261"/>
        <end position="293"/>
    </location>
</feature>
<dbReference type="GO" id="GO:0007165">
    <property type="term" value="P:signal transduction"/>
    <property type="evidence" value="ECO:0007669"/>
    <property type="project" value="InterPro"/>
</dbReference>
<dbReference type="SUPFAM" id="SSF47986">
    <property type="entry name" value="DEATH domain"/>
    <property type="match status" value="1"/>
</dbReference>
<organism evidence="6 7">
    <name type="scientific">Patiria miniata</name>
    <name type="common">Bat star</name>
    <name type="synonym">Asterina miniata</name>
    <dbReference type="NCBI Taxonomy" id="46514"/>
    <lineage>
        <taxon>Eukaryota</taxon>
        <taxon>Metazoa</taxon>
        <taxon>Echinodermata</taxon>
        <taxon>Eleutherozoa</taxon>
        <taxon>Asterozoa</taxon>
        <taxon>Asteroidea</taxon>
        <taxon>Valvatacea</taxon>
        <taxon>Valvatida</taxon>
        <taxon>Asterinidae</taxon>
        <taxon>Patiria</taxon>
    </lineage>
</organism>
<dbReference type="Proteomes" id="UP000887568">
    <property type="component" value="Unplaced"/>
</dbReference>
<feature type="repeat" description="ANK" evidence="3">
    <location>
        <begin position="522"/>
        <end position="554"/>
    </location>
</feature>
<evidence type="ECO:0000259" key="5">
    <source>
        <dbReference type="PROSITE" id="PS50017"/>
    </source>
</evidence>
<dbReference type="PROSITE" id="PS50088">
    <property type="entry name" value="ANK_REPEAT"/>
    <property type="match status" value="8"/>
</dbReference>